<dbReference type="AlphaFoldDB" id="A0A4R1QCA8"/>
<protein>
    <submittedName>
        <fullName evidence="1">Uncharacterized protein</fullName>
    </submittedName>
</protein>
<organism evidence="1 2">
    <name type="scientific">Thermolongibacillus altinsuensis</name>
    <dbReference type="NCBI Taxonomy" id="575256"/>
    <lineage>
        <taxon>Bacteria</taxon>
        <taxon>Bacillati</taxon>
        <taxon>Bacillota</taxon>
        <taxon>Bacilli</taxon>
        <taxon>Bacillales</taxon>
        <taxon>Anoxybacillaceae</taxon>
        <taxon>Thermolongibacillus</taxon>
    </lineage>
</organism>
<sequence>MFDPTVFDNLKTVLEGEVYDLDLDGKIVVTNREDLIDLARLSRTYRIYFRLFHDEKVEACISLDARLNHLAAELLSQNETEAGCVLEVSFSFSLPDLHPCEKIRKELHRIWGEKRTIEQILSFRYGENVYENKVIVKFHRLVNENHVEDLRELVSYVVQSSDVLNNIIM</sequence>
<evidence type="ECO:0000313" key="1">
    <source>
        <dbReference type="EMBL" id="TCL48045.1"/>
    </source>
</evidence>
<name>A0A4R1QCA8_9BACL</name>
<proteinExistence type="predicted"/>
<keyword evidence="2" id="KW-1185">Reference proteome</keyword>
<dbReference type="EMBL" id="SLUL01000010">
    <property type="protein sequence ID" value="TCL48045.1"/>
    <property type="molecule type" value="Genomic_DNA"/>
</dbReference>
<dbReference type="RefSeq" id="WP_132948837.1">
    <property type="nucleotide sequence ID" value="NZ_BSVG01000009.1"/>
</dbReference>
<gene>
    <name evidence="1" type="ORF">EDD69_11051</name>
</gene>
<comment type="caution">
    <text evidence="1">The sequence shown here is derived from an EMBL/GenBank/DDBJ whole genome shotgun (WGS) entry which is preliminary data.</text>
</comment>
<evidence type="ECO:0000313" key="2">
    <source>
        <dbReference type="Proteomes" id="UP000295658"/>
    </source>
</evidence>
<accession>A0A4R1QCA8</accession>
<reference evidence="1 2" key="1">
    <citation type="submission" date="2019-03" db="EMBL/GenBank/DDBJ databases">
        <title>Genomic Encyclopedia of Type Strains, Phase IV (KMG-IV): sequencing the most valuable type-strain genomes for metagenomic binning, comparative biology and taxonomic classification.</title>
        <authorList>
            <person name="Goeker M."/>
        </authorList>
    </citation>
    <scope>NUCLEOTIDE SEQUENCE [LARGE SCALE GENOMIC DNA]</scope>
    <source>
        <strain evidence="1 2">DSM 24979</strain>
    </source>
</reference>
<dbReference type="Proteomes" id="UP000295658">
    <property type="component" value="Unassembled WGS sequence"/>
</dbReference>
<dbReference type="OrthoDB" id="2964978at2"/>